<dbReference type="PANTHER" id="PTHR43877:SF2">
    <property type="entry name" value="AMINOALKYLPHOSPHONATE N-ACETYLTRANSFERASE-RELATED"/>
    <property type="match status" value="1"/>
</dbReference>
<dbReference type="STRING" id="391625.PPSIR1_04568"/>
<dbReference type="InterPro" id="IPR016181">
    <property type="entry name" value="Acyl_CoA_acyltransferase"/>
</dbReference>
<dbReference type="OrthoDB" id="3389160at2"/>
<dbReference type="PANTHER" id="PTHR43877">
    <property type="entry name" value="AMINOALKYLPHOSPHONATE N-ACETYLTRANSFERASE-RELATED-RELATED"/>
    <property type="match status" value="1"/>
</dbReference>
<dbReference type="PROSITE" id="PS51186">
    <property type="entry name" value="GNAT"/>
    <property type="match status" value="1"/>
</dbReference>
<dbReference type="RefSeq" id="WP_006974034.1">
    <property type="nucleotide sequence ID" value="NZ_ABCS01000057.1"/>
</dbReference>
<accession>A6GBE3</accession>
<dbReference type="eggNOG" id="COG0456">
    <property type="taxonomic scope" value="Bacteria"/>
</dbReference>
<sequence>MAALCYRVARVDDIPAMMSIRNNVRENALVHAVIGHEDYVQAMTVDGRAWVCERDGEVVGFACGRKTQGDVWALFVREAHEGRGIGSALMERVEGWMVEVGVDRIWLVTAAETRAERLYRHRGWIEAGVRAKTGEVEFVFPAPAGP</sequence>
<evidence type="ECO:0000256" key="2">
    <source>
        <dbReference type="ARBA" id="ARBA00023315"/>
    </source>
</evidence>
<gene>
    <name evidence="4" type="ORF">PPSIR1_04568</name>
</gene>
<feature type="domain" description="N-acetyltransferase" evidence="3">
    <location>
        <begin position="4"/>
        <end position="143"/>
    </location>
</feature>
<dbReference type="AlphaFoldDB" id="A6GBE3"/>
<dbReference type="InterPro" id="IPR000182">
    <property type="entry name" value="GNAT_dom"/>
</dbReference>
<dbReference type="Pfam" id="PF00583">
    <property type="entry name" value="Acetyltransf_1"/>
    <property type="match status" value="1"/>
</dbReference>
<dbReference type="EMBL" id="ABCS01000057">
    <property type="protein sequence ID" value="EDM76852.1"/>
    <property type="molecule type" value="Genomic_DNA"/>
</dbReference>
<dbReference type="CDD" id="cd04301">
    <property type="entry name" value="NAT_SF"/>
    <property type="match status" value="1"/>
</dbReference>
<dbReference type="InterPro" id="IPR050832">
    <property type="entry name" value="Bact_Acetyltransf"/>
</dbReference>
<evidence type="ECO:0000259" key="3">
    <source>
        <dbReference type="PROSITE" id="PS51186"/>
    </source>
</evidence>
<keyword evidence="1 4" id="KW-0808">Transferase</keyword>
<evidence type="ECO:0000256" key="1">
    <source>
        <dbReference type="ARBA" id="ARBA00022679"/>
    </source>
</evidence>
<protein>
    <submittedName>
        <fullName evidence="4">Acetyltransferase, GNAT family protein</fullName>
    </submittedName>
</protein>
<reference evidence="4 5" key="1">
    <citation type="submission" date="2007-06" db="EMBL/GenBank/DDBJ databases">
        <authorList>
            <person name="Shimkets L."/>
            <person name="Ferriera S."/>
            <person name="Johnson J."/>
            <person name="Kravitz S."/>
            <person name="Beeson K."/>
            <person name="Sutton G."/>
            <person name="Rogers Y.-H."/>
            <person name="Friedman R."/>
            <person name="Frazier M."/>
            <person name="Venter J.C."/>
        </authorList>
    </citation>
    <scope>NUCLEOTIDE SEQUENCE [LARGE SCALE GENOMIC DNA]</scope>
    <source>
        <strain evidence="4 5">SIR-1</strain>
    </source>
</reference>
<keyword evidence="5" id="KW-1185">Reference proteome</keyword>
<evidence type="ECO:0000313" key="5">
    <source>
        <dbReference type="Proteomes" id="UP000005801"/>
    </source>
</evidence>
<dbReference type="SUPFAM" id="SSF55729">
    <property type="entry name" value="Acyl-CoA N-acyltransferases (Nat)"/>
    <property type="match status" value="1"/>
</dbReference>
<keyword evidence="2" id="KW-0012">Acyltransferase</keyword>
<organism evidence="4 5">
    <name type="scientific">Plesiocystis pacifica SIR-1</name>
    <dbReference type="NCBI Taxonomy" id="391625"/>
    <lineage>
        <taxon>Bacteria</taxon>
        <taxon>Pseudomonadati</taxon>
        <taxon>Myxococcota</taxon>
        <taxon>Polyangia</taxon>
        <taxon>Nannocystales</taxon>
        <taxon>Nannocystaceae</taxon>
        <taxon>Plesiocystis</taxon>
    </lineage>
</organism>
<dbReference type="Proteomes" id="UP000005801">
    <property type="component" value="Unassembled WGS sequence"/>
</dbReference>
<comment type="caution">
    <text evidence="4">The sequence shown here is derived from an EMBL/GenBank/DDBJ whole genome shotgun (WGS) entry which is preliminary data.</text>
</comment>
<proteinExistence type="predicted"/>
<dbReference type="GO" id="GO:0016747">
    <property type="term" value="F:acyltransferase activity, transferring groups other than amino-acyl groups"/>
    <property type="evidence" value="ECO:0007669"/>
    <property type="project" value="InterPro"/>
</dbReference>
<dbReference type="Gene3D" id="3.40.630.30">
    <property type="match status" value="1"/>
</dbReference>
<name>A6GBE3_9BACT</name>
<evidence type="ECO:0000313" key="4">
    <source>
        <dbReference type="EMBL" id="EDM76852.1"/>
    </source>
</evidence>